<dbReference type="EMBL" id="AP023367">
    <property type="protein sequence ID" value="BCJ96605.1"/>
    <property type="molecule type" value="Genomic_DNA"/>
</dbReference>
<dbReference type="Proteomes" id="UP000515561">
    <property type="component" value="Chromosome"/>
</dbReference>
<evidence type="ECO:0000256" key="5">
    <source>
        <dbReference type="ARBA" id="ARBA00022692"/>
    </source>
</evidence>
<keyword evidence="10" id="KW-1185">Reference proteome</keyword>
<accession>A0A6S6RC81</accession>
<gene>
    <name evidence="9" type="ORF">acsn021_41740</name>
</gene>
<dbReference type="AlphaFoldDB" id="A0A6S6RC81"/>
<evidence type="ECO:0000256" key="3">
    <source>
        <dbReference type="ARBA" id="ARBA00022448"/>
    </source>
</evidence>
<evidence type="ECO:0000313" key="9">
    <source>
        <dbReference type="EMBL" id="BCJ96605.1"/>
    </source>
</evidence>
<organism evidence="9 10">
    <name type="scientific">Anaerocolumna cellulosilytica</name>
    <dbReference type="NCBI Taxonomy" id="433286"/>
    <lineage>
        <taxon>Bacteria</taxon>
        <taxon>Bacillati</taxon>
        <taxon>Bacillota</taxon>
        <taxon>Clostridia</taxon>
        <taxon>Lachnospirales</taxon>
        <taxon>Lachnospiraceae</taxon>
        <taxon>Anaerocolumna</taxon>
    </lineage>
</organism>
<evidence type="ECO:0000256" key="4">
    <source>
        <dbReference type="ARBA" id="ARBA00022475"/>
    </source>
</evidence>
<evidence type="ECO:0000256" key="1">
    <source>
        <dbReference type="ARBA" id="ARBA00004651"/>
    </source>
</evidence>
<dbReference type="KEGG" id="acel:acsn021_41740"/>
<dbReference type="GO" id="GO:0032217">
    <property type="term" value="F:riboflavin transmembrane transporter activity"/>
    <property type="evidence" value="ECO:0007669"/>
    <property type="project" value="UniProtKB-UniRule"/>
</dbReference>
<dbReference type="PANTHER" id="PTHR38438">
    <property type="entry name" value="RIBOFLAVIN TRANSPORTER RIBU"/>
    <property type="match status" value="1"/>
</dbReference>
<comment type="subcellular location">
    <subcellularLocation>
        <location evidence="1">Cell membrane</location>
        <topology evidence="1">Multi-pass membrane protein</topology>
    </subcellularLocation>
</comment>
<dbReference type="Pfam" id="PF12822">
    <property type="entry name" value="ECF_trnsprt"/>
    <property type="match status" value="1"/>
</dbReference>
<dbReference type="PANTHER" id="PTHR38438:SF1">
    <property type="entry name" value="RIBOFLAVIN TRANSPORTER RIBU"/>
    <property type="match status" value="1"/>
</dbReference>
<keyword evidence="4 8" id="KW-1003">Cell membrane</keyword>
<reference evidence="9 10" key="1">
    <citation type="journal article" date="2016" name="Int. J. Syst. Evol. Microbiol.">
        <title>Descriptions of Anaerotaenia torta gen. nov., sp. nov. and Anaerocolumna cellulosilytica gen. nov., sp. nov. isolated from a methanogenic reactor of cattle waste.</title>
        <authorList>
            <person name="Uek A."/>
            <person name="Ohtaki Y."/>
            <person name="Kaku N."/>
            <person name="Ueki K."/>
        </authorList>
    </citation>
    <scope>NUCLEOTIDE SEQUENCE [LARGE SCALE GENOMIC DNA]</scope>
    <source>
        <strain evidence="9 10">SN021</strain>
    </source>
</reference>
<comment type="function">
    <text evidence="8">Probably a riboflavin-binding protein that interacts with the energy-coupling factor (ECF) ABC-transporter complex.</text>
</comment>
<dbReference type="Gene3D" id="1.10.1760.20">
    <property type="match status" value="1"/>
</dbReference>
<sequence>MNQIVQNVKKEKNQSTFQKQDIPLKREKFFTTKAMVTISLLSALSYVLMLLESPPFIGFLRLELSDIPAIIGAFHFGPMAGVVIELIKNVIKAITATKTAGIGELANFIISIAYVVPAAFLYRKMKKKHHPFLIFGVATIVMTAVGFIMNYLVTIPLYANLYGGMDNVVAVAKGIPGIKDKFTLILYGITPFNIVKGIFLGFVGHYTYRMLKNRL</sequence>
<dbReference type="RefSeq" id="WP_184091899.1">
    <property type="nucleotide sequence ID" value="NZ_AP023367.1"/>
</dbReference>
<evidence type="ECO:0000256" key="2">
    <source>
        <dbReference type="ARBA" id="ARBA00005540"/>
    </source>
</evidence>
<proteinExistence type="inferred from homology"/>
<dbReference type="InterPro" id="IPR025720">
    <property type="entry name" value="RibU"/>
</dbReference>
<keyword evidence="6" id="KW-1133">Transmembrane helix</keyword>
<evidence type="ECO:0000256" key="6">
    <source>
        <dbReference type="ARBA" id="ARBA00022989"/>
    </source>
</evidence>
<keyword evidence="5" id="KW-0812">Transmembrane</keyword>
<dbReference type="InterPro" id="IPR024529">
    <property type="entry name" value="ECF_trnsprt_substrate-spec"/>
</dbReference>
<evidence type="ECO:0000256" key="8">
    <source>
        <dbReference type="PIRNR" id="PIRNR037778"/>
    </source>
</evidence>
<keyword evidence="7 8" id="KW-0472">Membrane</keyword>
<dbReference type="PIRSF" id="PIRSF037778">
    <property type="entry name" value="UCP037778_transp_RibU"/>
    <property type="match status" value="1"/>
</dbReference>
<evidence type="ECO:0000256" key="7">
    <source>
        <dbReference type="ARBA" id="ARBA00023136"/>
    </source>
</evidence>
<name>A0A6S6RC81_9FIRM</name>
<dbReference type="GO" id="GO:0005886">
    <property type="term" value="C:plasma membrane"/>
    <property type="evidence" value="ECO:0007669"/>
    <property type="project" value="UniProtKB-SubCell"/>
</dbReference>
<comment type="similarity">
    <text evidence="2 8">Belongs to the prokaryotic riboflavin transporter (P-RFT) (TC 2.A.87) family.</text>
</comment>
<evidence type="ECO:0000313" key="10">
    <source>
        <dbReference type="Proteomes" id="UP000515561"/>
    </source>
</evidence>
<protein>
    <recommendedName>
        <fullName evidence="8">Riboflavin transporter</fullName>
    </recommendedName>
</protein>
<keyword evidence="3 8" id="KW-0813">Transport</keyword>